<reference evidence="6 7" key="1">
    <citation type="submission" date="2018-10" db="EMBL/GenBank/DDBJ databases">
        <title>A high-quality apple genome assembly.</title>
        <authorList>
            <person name="Hu J."/>
        </authorList>
    </citation>
    <scope>NUCLEOTIDE SEQUENCE [LARGE SCALE GENOMIC DNA]</scope>
    <source>
        <strain evidence="7">cv. HFTH1</strain>
        <tissue evidence="6">Young leaf</tissue>
    </source>
</reference>
<gene>
    <name evidence="6" type="ORF">DVH24_003433</name>
</gene>
<dbReference type="InterPro" id="IPR019831">
    <property type="entry name" value="Mn/Fe_SOD_N"/>
</dbReference>
<dbReference type="InterPro" id="IPR036324">
    <property type="entry name" value="Mn/Fe_SOD_N_sf"/>
</dbReference>
<evidence type="ECO:0000313" key="6">
    <source>
        <dbReference type="EMBL" id="RXH82935.1"/>
    </source>
</evidence>
<dbReference type="PANTHER" id="PTHR42769:SF10">
    <property type="entry name" value="SUPEROXIDE DISMUTASE [FE] 3, CHLOROPLASTIC"/>
    <property type="match status" value="1"/>
</dbReference>
<dbReference type="GO" id="GO:0042644">
    <property type="term" value="C:chloroplast nucleoid"/>
    <property type="evidence" value="ECO:0007669"/>
    <property type="project" value="TreeGrafter"/>
</dbReference>
<accession>A0A498ILB1</accession>
<dbReference type="Gene3D" id="1.10.287.990">
    <property type="entry name" value="Fe,Mn superoxide dismutase (SOD) domain"/>
    <property type="match status" value="1"/>
</dbReference>
<dbReference type="PANTHER" id="PTHR42769">
    <property type="entry name" value="SUPEROXIDE DISMUTASE"/>
    <property type="match status" value="1"/>
</dbReference>
<keyword evidence="4" id="KW-0560">Oxidoreductase</keyword>
<dbReference type="EC" id="1.15.1.1" evidence="2"/>
<evidence type="ECO:0000256" key="1">
    <source>
        <dbReference type="ARBA" id="ARBA00008714"/>
    </source>
</evidence>
<name>A0A498ILB1_MALDO</name>
<keyword evidence="7" id="KW-1185">Reference proteome</keyword>
<dbReference type="AlphaFoldDB" id="A0A498ILB1"/>
<proteinExistence type="inferred from homology"/>
<dbReference type="PROSITE" id="PS00175">
    <property type="entry name" value="PG_MUTASE"/>
    <property type="match status" value="1"/>
</dbReference>
<dbReference type="Proteomes" id="UP000290289">
    <property type="component" value="Chromosome 11"/>
</dbReference>
<evidence type="ECO:0000313" key="7">
    <source>
        <dbReference type="Proteomes" id="UP000290289"/>
    </source>
</evidence>
<dbReference type="GO" id="GO:0004784">
    <property type="term" value="F:superoxide dismutase activity"/>
    <property type="evidence" value="ECO:0007669"/>
    <property type="project" value="UniProtKB-EC"/>
</dbReference>
<evidence type="ECO:0000256" key="2">
    <source>
        <dbReference type="ARBA" id="ARBA00012682"/>
    </source>
</evidence>
<feature type="domain" description="Manganese/iron superoxide dismutase N-terminal" evidence="5">
    <location>
        <begin position="32"/>
        <end position="79"/>
    </location>
</feature>
<sequence length="187" mass="21173">MTGSHHPLRRARLSRNLRDWNHCSRSRPKVGDALEPYMSQRTLEVHWGGHHRNYVEGLNKQLEKSDVQYGYMFDELVKATYNNGNPLPEFNNAAQVNTHLTPRPILLTRHGESKDNVRGRIGEDNPLSLLYNLVLPHYKTCSFEGGSDNPKALACGPWRGDEGLCRACERSCTSHTDVRPPNLAIST</sequence>
<comment type="caution">
    <text evidence="6">The sequence shown here is derived from an EMBL/GenBank/DDBJ whole genome shotgun (WGS) entry which is preliminary data.</text>
</comment>
<organism evidence="6 7">
    <name type="scientific">Malus domestica</name>
    <name type="common">Apple</name>
    <name type="synonym">Pyrus malus</name>
    <dbReference type="NCBI Taxonomy" id="3750"/>
    <lineage>
        <taxon>Eukaryota</taxon>
        <taxon>Viridiplantae</taxon>
        <taxon>Streptophyta</taxon>
        <taxon>Embryophyta</taxon>
        <taxon>Tracheophyta</taxon>
        <taxon>Spermatophyta</taxon>
        <taxon>Magnoliopsida</taxon>
        <taxon>eudicotyledons</taxon>
        <taxon>Gunneridae</taxon>
        <taxon>Pentapetalae</taxon>
        <taxon>rosids</taxon>
        <taxon>fabids</taxon>
        <taxon>Rosales</taxon>
        <taxon>Rosaceae</taxon>
        <taxon>Amygdaloideae</taxon>
        <taxon>Maleae</taxon>
        <taxon>Malus</taxon>
    </lineage>
</organism>
<dbReference type="Pfam" id="PF00081">
    <property type="entry name" value="Sod_Fe_N"/>
    <property type="match status" value="1"/>
</dbReference>
<dbReference type="GO" id="GO:0046872">
    <property type="term" value="F:metal ion binding"/>
    <property type="evidence" value="ECO:0007669"/>
    <property type="project" value="UniProtKB-KW"/>
</dbReference>
<dbReference type="SUPFAM" id="SSF46609">
    <property type="entry name" value="Fe,Mn superoxide dismutase (SOD), N-terminal domain"/>
    <property type="match status" value="1"/>
</dbReference>
<evidence type="ECO:0000259" key="5">
    <source>
        <dbReference type="Pfam" id="PF00081"/>
    </source>
</evidence>
<protein>
    <recommendedName>
        <fullName evidence="2">superoxide dismutase</fullName>
        <ecNumber evidence="2">1.15.1.1</ecNumber>
    </recommendedName>
</protein>
<comment type="similarity">
    <text evidence="1">Belongs to the iron/manganese superoxide dismutase family.</text>
</comment>
<dbReference type="EMBL" id="RDQH01000337">
    <property type="protein sequence ID" value="RXH82935.1"/>
    <property type="molecule type" value="Genomic_DNA"/>
</dbReference>
<dbReference type="STRING" id="3750.A0A498ILB1"/>
<keyword evidence="3" id="KW-0479">Metal-binding</keyword>
<dbReference type="InterPro" id="IPR001345">
    <property type="entry name" value="PG/BPGM_mutase_AS"/>
</dbReference>
<dbReference type="SMR" id="A0A498ILB1"/>
<evidence type="ECO:0000256" key="4">
    <source>
        <dbReference type="ARBA" id="ARBA00023002"/>
    </source>
</evidence>
<evidence type="ECO:0000256" key="3">
    <source>
        <dbReference type="ARBA" id="ARBA00022723"/>
    </source>
</evidence>